<evidence type="ECO:0000313" key="2">
    <source>
        <dbReference type="EMBL" id="KEI71260.1"/>
    </source>
</evidence>
<dbReference type="RefSeq" id="WP_020582832.1">
    <property type="nucleotide sequence ID" value="NZ_JOJP01000001.1"/>
</dbReference>
<dbReference type="GO" id="GO:0005886">
    <property type="term" value="C:plasma membrane"/>
    <property type="evidence" value="ECO:0007669"/>
    <property type="project" value="TreeGrafter"/>
</dbReference>
<feature type="transmembrane region" description="Helical" evidence="1">
    <location>
        <begin position="6"/>
        <end position="26"/>
    </location>
</feature>
<dbReference type="PANTHER" id="PTHR34821">
    <property type="entry name" value="INNER MEMBRANE PROTEIN YDCZ"/>
    <property type="match status" value="1"/>
</dbReference>
<dbReference type="InterPro" id="IPR006750">
    <property type="entry name" value="YdcZ"/>
</dbReference>
<name>A0A081KAT4_9GAMM</name>
<dbReference type="STRING" id="305900.GV64_11360"/>
<keyword evidence="1" id="KW-0812">Transmembrane</keyword>
<organism evidence="2 3">
    <name type="scientific">Endozoicomonas elysicola</name>
    <dbReference type="NCBI Taxonomy" id="305900"/>
    <lineage>
        <taxon>Bacteria</taxon>
        <taxon>Pseudomonadati</taxon>
        <taxon>Pseudomonadota</taxon>
        <taxon>Gammaproteobacteria</taxon>
        <taxon>Oceanospirillales</taxon>
        <taxon>Endozoicomonadaceae</taxon>
        <taxon>Endozoicomonas</taxon>
    </lineage>
</organism>
<dbReference type="EMBL" id="JOJP01000001">
    <property type="protein sequence ID" value="KEI71260.1"/>
    <property type="molecule type" value="Genomic_DNA"/>
</dbReference>
<sequence length="147" mass="15728">MEWLSVIMVLIAGAMLPIQAGVNAQLARASGHVIWASGFSFCVGTVALLVIFTMLRYPWPALGQLRETPAVAWTGGLMGAFFVTCMACFAPKLGATTLLAVVIAGQIGMSLTLDNFGLAGYTQHAITWQRVFGVLLMLSGVFLIKKY</sequence>
<evidence type="ECO:0000313" key="3">
    <source>
        <dbReference type="Proteomes" id="UP000027997"/>
    </source>
</evidence>
<protein>
    <submittedName>
        <fullName evidence="2">Uncharacterized protein</fullName>
    </submittedName>
</protein>
<feature type="transmembrane region" description="Helical" evidence="1">
    <location>
        <begin position="96"/>
        <end position="113"/>
    </location>
</feature>
<keyword evidence="1" id="KW-1133">Transmembrane helix</keyword>
<dbReference type="AlphaFoldDB" id="A0A081KAT4"/>
<dbReference type="eggNOG" id="COG3238">
    <property type="taxonomic scope" value="Bacteria"/>
</dbReference>
<feature type="transmembrane region" description="Helical" evidence="1">
    <location>
        <begin position="125"/>
        <end position="144"/>
    </location>
</feature>
<accession>A0A081KAT4</accession>
<comment type="caution">
    <text evidence="2">The sequence shown here is derived from an EMBL/GenBank/DDBJ whole genome shotgun (WGS) entry which is preliminary data.</text>
</comment>
<keyword evidence="3" id="KW-1185">Reference proteome</keyword>
<feature type="transmembrane region" description="Helical" evidence="1">
    <location>
        <begin position="33"/>
        <end position="55"/>
    </location>
</feature>
<reference evidence="2 3" key="1">
    <citation type="submission" date="2014-06" db="EMBL/GenBank/DDBJ databases">
        <title>Whole Genome Sequences of Three Symbiotic Endozoicomonas Bacteria.</title>
        <authorList>
            <person name="Neave M.J."/>
            <person name="Apprill A."/>
            <person name="Voolstra C.R."/>
        </authorList>
    </citation>
    <scope>NUCLEOTIDE SEQUENCE [LARGE SCALE GENOMIC DNA]</scope>
    <source>
        <strain evidence="2 3">DSM 22380</strain>
    </source>
</reference>
<evidence type="ECO:0000256" key="1">
    <source>
        <dbReference type="SAM" id="Phobius"/>
    </source>
</evidence>
<proteinExistence type="predicted"/>
<dbReference type="Proteomes" id="UP000027997">
    <property type="component" value="Unassembled WGS sequence"/>
</dbReference>
<feature type="transmembrane region" description="Helical" evidence="1">
    <location>
        <begin position="70"/>
        <end position="89"/>
    </location>
</feature>
<dbReference type="Pfam" id="PF04657">
    <property type="entry name" value="DMT_YdcZ"/>
    <property type="match status" value="1"/>
</dbReference>
<dbReference type="PANTHER" id="PTHR34821:SF2">
    <property type="entry name" value="INNER MEMBRANE PROTEIN YDCZ"/>
    <property type="match status" value="1"/>
</dbReference>
<keyword evidence="1" id="KW-0472">Membrane</keyword>
<gene>
    <name evidence="2" type="ORF">GV64_11360</name>
</gene>